<keyword evidence="2" id="KW-0812">Transmembrane</keyword>
<feature type="region of interest" description="Disordered" evidence="1">
    <location>
        <begin position="1"/>
        <end position="101"/>
    </location>
</feature>
<accession>K0TCN1</accession>
<feature type="compositionally biased region" description="Polar residues" evidence="1">
    <location>
        <begin position="38"/>
        <end position="67"/>
    </location>
</feature>
<feature type="compositionally biased region" description="Polar residues" evidence="1">
    <location>
        <begin position="343"/>
        <end position="369"/>
    </location>
</feature>
<feature type="compositionally biased region" description="Pro residues" evidence="1">
    <location>
        <begin position="19"/>
        <end position="33"/>
    </location>
</feature>
<proteinExistence type="predicted"/>
<keyword evidence="2" id="KW-1133">Transmembrane helix</keyword>
<feature type="region of interest" description="Disordered" evidence="1">
    <location>
        <begin position="411"/>
        <end position="430"/>
    </location>
</feature>
<feature type="non-terminal residue" evidence="3">
    <location>
        <position position="522"/>
    </location>
</feature>
<evidence type="ECO:0000313" key="3">
    <source>
        <dbReference type="EMBL" id="EJK68227.1"/>
    </source>
</evidence>
<comment type="caution">
    <text evidence="3">The sequence shown here is derived from an EMBL/GenBank/DDBJ whole genome shotgun (WGS) entry which is preliminary data.</text>
</comment>
<feature type="transmembrane region" description="Helical" evidence="2">
    <location>
        <begin position="300"/>
        <end position="322"/>
    </location>
</feature>
<dbReference type="EMBL" id="AGNL01011730">
    <property type="protein sequence ID" value="EJK68227.1"/>
    <property type="molecule type" value="Genomic_DNA"/>
</dbReference>
<evidence type="ECO:0000256" key="2">
    <source>
        <dbReference type="SAM" id="Phobius"/>
    </source>
</evidence>
<protein>
    <submittedName>
        <fullName evidence="3">Uncharacterized protein</fullName>
    </submittedName>
</protein>
<evidence type="ECO:0000256" key="1">
    <source>
        <dbReference type="SAM" id="MobiDB-lite"/>
    </source>
</evidence>
<evidence type="ECO:0000313" key="4">
    <source>
        <dbReference type="Proteomes" id="UP000266841"/>
    </source>
</evidence>
<gene>
    <name evidence="3" type="ORF">THAOC_10614</name>
</gene>
<feature type="region of interest" description="Disordered" evidence="1">
    <location>
        <begin position="329"/>
        <end position="379"/>
    </location>
</feature>
<dbReference type="AlphaFoldDB" id="K0TCN1"/>
<keyword evidence="4" id="KW-1185">Reference proteome</keyword>
<organism evidence="3 4">
    <name type="scientific">Thalassiosira oceanica</name>
    <name type="common">Marine diatom</name>
    <dbReference type="NCBI Taxonomy" id="159749"/>
    <lineage>
        <taxon>Eukaryota</taxon>
        <taxon>Sar</taxon>
        <taxon>Stramenopiles</taxon>
        <taxon>Ochrophyta</taxon>
        <taxon>Bacillariophyta</taxon>
        <taxon>Coscinodiscophyceae</taxon>
        <taxon>Thalassiosirophycidae</taxon>
        <taxon>Thalassiosirales</taxon>
        <taxon>Thalassiosiraceae</taxon>
        <taxon>Thalassiosira</taxon>
    </lineage>
</organism>
<sequence length="522" mass="55570">MPSESTSPDDRSSHVDATPPRPSVSPRPSPPGDVPSQERGSTNASDSTTTPQVQEVPRNGTTASTIRAINDDDPPIPVWQVADHEKGSEGPQLHDGPTGPPRFPQEFDDSLAKKVEKERAAFPAFEDRLRHKDIGSGGQAAQETGSSTKDAAPMMQEEVIQGDMMLSTIHAMSDDDPPIPVLQVADHEISEGNQAERVANEFERMSDHPRDNAPTVHSTMGASDANAADVDPPMVGTNTSINTTSTGAAGREATNSSTTANAGIVTIILPQATMVTPGDDGEAKPTIVASIILPFYRRQGFVYVMVTIALLAIGIAAAVLLLSNEEGSTSGAETSRLIDNPTLRPTNYPSSSASPSIKPTTSNNPTISDAPTKYPSSSVSPSCGGSLMMIQIQYDPYPEETSYELEKIASEDGQETELASHSGSARDKNHEESICLEDGLYSFSFYDSYGDGFNGEYSLTLKPGETIIVQDNSESLYGEQVLFRLPFDQATVDVRRIGSDGYFSMPSLSPSSSPTLKGTLSP</sequence>
<keyword evidence="2" id="KW-0472">Membrane</keyword>
<name>K0TCN1_THAOC</name>
<dbReference type="Proteomes" id="UP000266841">
    <property type="component" value="Unassembled WGS sequence"/>
</dbReference>
<reference evidence="3 4" key="1">
    <citation type="journal article" date="2012" name="Genome Biol.">
        <title>Genome and low-iron response of an oceanic diatom adapted to chronic iron limitation.</title>
        <authorList>
            <person name="Lommer M."/>
            <person name="Specht M."/>
            <person name="Roy A.S."/>
            <person name="Kraemer L."/>
            <person name="Andreson R."/>
            <person name="Gutowska M.A."/>
            <person name="Wolf J."/>
            <person name="Bergner S.V."/>
            <person name="Schilhabel M.B."/>
            <person name="Klostermeier U.C."/>
            <person name="Beiko R.G."/>
            <person name="Rosenstiel P."/>
            <person name="Hippler M."/>
            <person name="Laroche J."/>
        </authorList>
    </citation>
    <scope>NUCLEOTIDE SEQUENCE [LARGE SCALE GENOMIC DNA]</scope>
    <source>
        <strain evidence="3 4">CCMP1005</strain>
    </source>
</reference>